<evidence type="ECO:0000313" key="9">
    <source>
        <dbReference type="EMBL" id="RSH79383.1"/>
    </source>
</evidence>
<feature type="transmembrane region" description="Helical" evidence="7">
    <location>
        <begin position="158"/>
        <end position="181"/>
    </location>
</feature>
<feature type="transmembrane region" description="Helical" evidence="7">
    <location>
        <begin position="423"/>
        <end position="442"/>
    </location>
</feature>
<dbReference type="PANTHER" id="PTHR43791:SF19">
    <property type="entry name" value="TRANSPORTER, PUTATIVE (AFU_ORTHOLOGUE AFUA_1G01812)-RELATED"/>
    <property type="match status" value="1"/>
</dbReference>
<feature type="region of interest" description="Disordered" evidence="6">
    <location>
        <begin position="1"/>
        <end position="25"/>
    </location>
</feature>
<comment type="subcellular location">
    <subcellularLocation>
        <location evidence="1">Membrane</location>
        <topology evidence="1">Multi-pass membrane protein</topology>
    </subcellularLocation>
</comment>
<protein>
    <recommendedName>
        <fullName evidence="8">Major facilitator superfamily (MFS) profile domain-containing protein</fullName>
    </recommendedName>
</protein>
<evidence type="ECO:0000256" key="3">
    <source>
        <dbReference type="ARBA" id="ARBA00022692"/>
    </source>
</evidence>
<evidence type="ECO:0000256" key="1">
    <source>
        <dbReference type="ARBA" id="ARBA00004141"/>
    </source>
</evidence>
<feature type="transmembrane region" description="Helical" evidence="7">
    <location>
        <begin position="133"/>
        <end position="152"/>
    </location>
</feature>
<gene>
    <name evidence="9" type="ORF">EHS24_001426</name>
</gene>
<dbReference type="InterPro" id="IPR036259">
    <property type="entry name" value="MFS_trans_sf"/>
</dbReference>
<dbReference type="AlphaFoldDB" id="A0A427XKQ4"/>
<evidence type="ECO:0000313" key="10">
    <source>
        <dbReference type="Proteomes" id="UP000279236"/>
    </source>
</evidence>
<dbReference type="Pfam" id="PF07690">
    <property type="entry name" value="MFS_1"/>
    <property type="match status" value="1"/>
</dbReference>
<proteinExistence type="predicted"/>
<dbReference type="InterPro" id="IPR011701">
    <property type="entry name" value="MFS"/>
</dbReference>
<feature type="transmembrane region" description="Helical" evidence="7">
    <location>
        <begin position="297"/>
        <end position="321"/>
    </location>
</feature>
<dbReference type="PROSITE" id="PS50850">
    <property type="entry name" value="MFS"/>
    <property type="match status" value="1"/>
</dbReference>
<dbReference type="GeneID" id="39585969"/>
<feature type="transmembrane region" description="Helical" evidence="7">
    <location>
        <begin position="365"/>
        <end position="384"/>
    </location>
</feature>
<evidence type="ECO:0000256" key="6">
    <source>
        <dbReference type="SAM" id="MobiDB-lite"/>
    </source>
</evidence>
<reference evidence="9 10" key="1">
    <citation type="submission" date="2018-11" db="EMBL/GenBank/DDBJ databases">
        <title>Genome sequence of Apiotrichum porosum DSM 27194.</title>
        <authorList>
            <person name="Aliyu H."/>
            <person name="Gorte O."/>
            <person name="Ochsenreither K."/>
        </authorList>
    </citation>
    <scope>NUCLEOTIDE SEQUENCE [LARGE SCALE GENOMIC DNA]</scope>
    <source>
        <strain evidence="9 10">DSM 27194</strain>
    </source>
</reference>
<evidence type="ECO:0000256" key="5">
    <source>
        <dbReference type="ARBA" id="ARBA00023136"/>
    </source>
</evidence>
<dbReference type="RefSeq" id="XP_028474530.1">
    <property type="nucleotide sequence ID" value="XM_028617223.1"/>
</dbReference>
<dbReference type="PANTHER" id="PTHR43791">
    <property type="entry name" value="PERMEASE-RELATED"/>
    <property type="match status" value="1"/>
</dbReference>
<evidence type="ECO:0000256" key="4">
    <source>
        <dbReference type="ARBA" id="ARBA00022989"/>
    </source>
</evidence>
<evidence type="ECO:0000259" key="8">
    <source>
        <dbReference type="PROSITE" id="PS50850"/>
    </source>
</evidence>
<comment type="caution">
    <text evidence="9">The sequence shown here is derived from an EMBL/GenBank/DDBJ whole genome shotgun (WGS) entry which is preliminary data.</text>
</comment>
<dbReference type="Proteomes" id="UP000279236">
    <property type="component" value="Unassembled WGS sequence"/>
</dbReference>
<evidence type="ECO:0000256" key="7">
    <source>
        <dbReference type="SAM" id="Phobius"/>
    </source>
</evidence>
<keyword evidence="4 7" id="KW-1133">Transmembrane helix</keyword>
<keyword evidence="3 7" id="KW-0812">Transmembrane</keyword>
<dbReference type="FunFam" id="1.20.1250.20:FF:000068">
    <property type="entry name" value="MFS general substrate transporter"/>
    <property type="match status" value="1"/>
</dbReference>
<dbReference type="SUPFAM" id="SSF103473">
    <property type="entry name" value="MFS general substrate transporter"/>
    <property type="match status" value="1"/>
</dbReference>
<dbReference type="FunFam" id="1.20.1250.20:FF:000034">
    <property type="entry name" value="MFS general substrate transporter"/>
    <property type="match status" value="1"/>
</dbReference>
<feature type="transmembrane region" description="Helical" evidence="7">
    <location>
        <begin position="67"/>
        <end position="85"/>
    </location>
</feature>
<feature type="domain" description="Major facilitator superfamily (MFS) profile" evidence="8">
    <location>
        <begin position="67"/>
        <end position="482"/>
    </location>
</feature>
<feature type="transmembrane region" description="Helical" evidence="7">
    <location>
        <begin position="333"/>
        <end position="353"/>
    </location>
</feature>
<dbReference type="EMBL" id="RSCE01000010">
    <property type="protein sequence ID" value="RSH79383.1"/>
    <property type="molecule type" value="Genomic_DNA"/>
</dbReference>
<keyword evidence="5 7" id="KW-0472">Membrane</keyword>
<accession>A0A427XKQ4</accession>
<dbReference type="Gene3D" id="1.20.1250.20">
    <property type="entry name" value="MFS general substrate transporter like domains"/>
    <property type="match status" value="2"/>
</dbReference>
<keyword evidence="10" id="KW-1185">Reference proteome</keyword>
<sequence>MSDHKDSHHAMDPEKDAHHDHHQHQITVTGKEDGVLHNEHLAAIMAMSPEERALAEKKLLRKIDMRLVPWMTLLYLMSFLDRVNVGTANLMGLSTDLGLSAHQYSIASLIFFVSYVAFEVPSNMVLKKLRPSIYIPATMVCWSLFQIFMGLVRNYEELLALRFCLGLFEAGLFPGLNFYLNGWYKRDELSKRTSFFFGGAVLAGAFGGIFGYALGQMDGIGGKAGWSWIFIMEGLLTFIIACLSFRMIHDWPDRARFLTDFERELVLLRLRTDTGLAQNGEYSKKSVIRGFTDWKTYAYMLCYIGCAHCIYSQSLFSPTIIASLGKWTSAQSLLLSVPPYALAFITTMATAFLSDKLLKRGIFNMFWSVLAVVGYVILLCVNPTTHVGAAYFAVFLTTMAIAPMIANTITWCGNNFGSHYKKAVAMGMVFSAGNSGGIWASLCYRTSDKPRYKPGHGAALAFAALNGIMSVILYFGMKRENKRREDTYGPAPGPEELHDIDDPEYLRKWGLEGMSRNDILNLGDDHPAFRFIL</sequence>
<evidence type="ECO:0000256" key="2">
    <source>
        <dbReference type="ARBA" id="ARBA00022448"/>
    </source>
</evidence>
<feature type="transmembrane region" description="Helical" evidence="7">
    <location>
        <begin position="105"/>
        <end position="126"/>
    </location>
</feature>
<feature type="transmembrane region" description="Helical" evidence="7">
    <location>
        <begin position="454"/>
        <end position="475"/>
    </location>
</feature>
<feature type="transmembrane region" description="Helical" evidence="7">
    <location>
        <begin position="226"/>
        <end position="248"/>
    </location>
</feature>
<organism evidence="9 10">
    <name type="scientific">Apiotrichum porosum</name>
    <dbReference type="NCBI Taxonomy" id="105984"/>
    <lineage>
        <taxon>Eukaryota</taxon>
        <taxon>Fungi</taxon>
        <taxon>Dikarya</taxon>
        <taxon>Basidiomycota</taxon>
        <taxon>Agaricomycotina</taxon>
        <taxon>Tremellomycetes</taxon>
        <taxon>Trichosporonales</taxon>
        <taxon>Trichosporonaceae</taxon>
        <taxon>Apiotrichum</taxon>
    </lineage>
</organism>
<keyword evidence="2" id="KW-0813">Transport</keyword>
<feature type="compositionally biased region" description="Basic and acidic residues" evidence="6">
    <location>
        <begin position="1"/>
        <end position="19"/>
    </location>
</feature>
<dbReference type="CDD" id="cd17327">
    <property type="entry name" value="MFS_FEN2_like"/>
    <property type="match status" value="1"/>
</dbReference>
<dbReference type="InterPro" id="IPR020846">
    <property type="entry name" value="MFS_dom"/>
</dbReference>
<dbReference type="OrthoDB" id="2962993at2759"/>
<feature type="transmembrane region" description="Helical" evidence="7">
    <location>
        <begin position="193"/>
        <end position="214"/>
    </location>
</feature>
<feature type="transmembrane region" description="Helical" evidence="7">
    <location>
        <begin position="390"/>
        <end position="411"/>
    </location>
</feature>
<dbReference type="GO" id="GO:0016020">
    <property type="term" value="C:membrane"/>
    <property type="evidence" value="ECO:0007669"/>
    <property type="project" value="UniProtKB-SubCell"/>
</dbReference>
<dbReference type="GO" id="GO:0022857">
    <property type="term" value="F:transmembrane transporter activity"/>
    <property type="evidence" value="ECO:0007669"/>
    <property type="project" value="InterPro"/>
</dbReference>
<name>A0A427XKQ4_9TREE</name>